<keyword evidence="2" id="KW-1133">Transmembrane helix</keyword>
<dbReference type="AlphaFoldDB" id="B7FRD5"/>
<feature type="region of interest" description="Disordered" evidence="1">
    <location>
        <begin position="109"/>
        <end position="205"/>
    </location>
</feature>
<keyword evidence="4" id="KW-1185">Reference proteome</keyword>
<proteinExistence type="predicted"/>
<feature type="compositionally biased region" description="Basic residues" evidence="1">
    <location>
        <begin position="137"/>
        <end position="146"/>
    </location>
</feature>
<dbReference type="KEGG" id="pti:PHATRDRAFT_31453"/>
<organism evidence="3 4">
    <name type="scientific">Phaeodactylum tricornutum (strain CCAP 1055/1)</name>
    <dbReference type="NCBI Taxonomy" id="556484"/>
    <lineage>
        <taxon>Eukaryota</taxon>
        <taxon>Sar</taxon>
        <taxon>Stramenopiles</taxon>
        <taxon>Ochrophyta</taxon>
        <taxon>Bacillariophyta</taxon>
        <taxon>Bacillariophyceae</taxon>
        <taxon>Bacillariophycidae</taxon>
        <taxon>Naviculales</taxon>
        <taxon>Phaeodactylaceae</taxon>
        <taxon>Phaeodactylum</taxon>
    </lineage>
</organism>
<dbReference type="eggNOG" id="ENOG502ST8M">
    <property type="taxonomic scope" value="Eukaryota"/>
</dbReference>
<gene>
    <name evidence="3" type="ORF">PHATRDRAFT_31453</name>
</gene>
<feature type="transmembrane region" description="Helical" evidence="2">
    <location>
        <begin position="85"/>
        <end position="105"/>
    </location>
</feature>
<feature type="compositionally biased region" description="Basic and acidic residues" evidence="1">
    <location>
        <begin position="191"/>
        <end position="205"/>
    </location>
</feature>
<evidence type="ECO:0000313" key="4">
    <source>
        <dbReference type="Proteomes" id="UP000000759"/>
    </source>
</evidence>
<keyword evidence="2" id="KW-0472">Membrane</keyword>
<dbReference type="OrthoDB" id="49025at2759"/>
<sequence>MVQRDGVSKDFNDKLLIRSHLRRRTEDIAFWRKRAGWYDDDQSMREYNSGVYDAYYQADDDGSYYLQSNESNGQVSTNSNTAATVFKFVAFAVVTGFFAMLIRAIGRRARKEAPKNADRKERRRSNSKDPSLSRSLSRSRSRSRSRCRNDAYDLMTDADDVSRSKRSSRSKTRRPSTGRSTSRTRTPSRTPRVDNEVKIHEPILV</sequence>
<dbReference type="EMBL" id="CM000605">
    <property type="protein sequence ID" value="EEC50991.1"/>
    <property type="molecule type" value="Genomic_DNA"/>
</dbReference>
<dbReference type="InParanoid" id="B7FRD5"/>
<reference evidence="3 4" key="1">
    <citation type="journal article" date="2008" name="Nature">
        <title>The Phaeodactylum genome reveals the evolutionary history of diatom genomes.</title>
        <authorList>
            <person name="Bowler C."/>
            <person name="Allen A.E."/>
            <person name="Badger J.H."/>
            <person name="Grimwood J."/>
            <person name="Jabbari K."/>
            <person name="Kuo A."/>
            <person name="Maheswari U."/>
            <person name="Martens C."/>
            <person name="Maumus F."/>
            <person name="Otillar R.P."/>
            <person name="Rayko E."/>
            <person name="Salamov A."/>
            <person name="Vandepoele K."/>
            <person name="Beszteri B."/>
            <person name="Gruber A."/>
            <person name="Heijde M."/>
            <person name="Katinka M."/>
            <person name="Mock T."/>
            <person name="Valentin K."/>
            <person name="Verret F."/>
            <person name="Berges J.A."/>
            <person name="Brownlee C."/>
            <person name="Cadoret J.P."/>
            <person name="Chiovitti A."/>
            <person name="Choi C.J."/>
            <person name="Coesel S."/>
            <person name="De Martino A."/>
            <person name="Detter J.C."/>
            <person name="Durkin C."/>
            <person name="Falciatore A."/>
            <person name="Fournet J."/>
            <person name="Haruta M."/>
            <person name="Huysman M.J."/>
            <person name="Jenkins B.D."/>
            <person name="Jiroutova K."/>
            <person name="Jorgensen R.E."/>
            <person name="Joubert Y."/>
            <person name="Kaplan A."/>
            <person name="Kroger N."/>
            <person name="Kroth P.G."/>
            <person name="La Roche J."/>
            <person name="Lindquist E."/>
            <person name="Lommer M."/>
            <person name="Martin-Jezequel V."/>
            <person name="Lopez P.J."/>
            <person name="Lucas S."/>
            <person name="Mangogna M."/>
            <person name="McGinnis K."/>
            <person name="Medlin L.K."/>
            <person name="Montsant A."/>
            <person name="Oudot-Le Secq M.P."/>
            <person name="Napoli C."/>
            <person name="Obornik M."/>
            <person name="Parker M.S."/>
            <person name="Petit J.L."/>
            <person name="Porcel B.M."/>
            <person name="Poulsen N."/>
            <person name="Robison M."/>
            <person name="Rychlewski L."/>
            <person name="Rynearson T.A."/>
            <person name="Schmutz J."/>
            <person name="Shapiro H."/>
            <person name="Siaut M."/>
            <person name="Stanley M."/>
            <person name="Sussman M.R."/>
            <person name="Taylor A.R."/>
            <person name="Vardi A."/>
            <person name="von Dassow P."/>
            <person name="Vyverman W."/>
            <person name="Willis A."/>
            <person name="Wyrwicz L.S."/>
            <person name="Rokhsar D.S."/>
            <person name="Weissenbach J."/>
            <person name="Armbrust E.V."/>
            <person name="Green B.R."/>
            <person name="Van de Peer Y."/>
            <person name="Grigoriev I.V."/>
        </authorList>
    </citation>
    <scope>NUCLEOTIDE SEQUENCE [LARGE SCALE GENOMIC DNA]</scope>
    <source>
        <strain evidence="3 4">CCAP 1055/1</strain>
    </source>
</reference>
<feature type="compositionally biased region" description="Low complexity" evidence="1">
    <location>
        <begin position="177"/>
        <end position="190"/>
    </location>
</feature>
<name>B7FRD5_PHATC</name>
<accession>B7FRD5</accession>
<reference evidence="4" key="2">
    <citation type="submission" date="2008-08" db="EMBL/GenBank/DDBJ databases">
        <authorList>
            <consortium name="Diatom Consortium"/>
            <person name="Grigoriev I."/>
            <person name="Grimwood J."/>
            <person name="Kuo A."/>
            <person name="Otillar R.P."/>
            <person name="Salamov A."/>
            <person name="Detter J.C."/>
            <person name="Lindquist E."/>
            <person name="Shapiro H."/>
            <person name="Lucas S."/>
            <person name="Glavina del Rio T."/>
            <person name="Pitluck S."/>
            <person name="Rokhsar D."/>
            <person name="Bowler C."/>
        </authorList>
    </citation>
    <scope>GENOME REANNOTATION</scope>
    <source>
        <strain evidence="4">CCAP 1055/1</strain>
    </source>
</reference>
<keyword evidence="2" id="KW-0812">Transmembrane</keyword>
<evidence type="ECO:0000256" key="1">
    <source>
        <dbReference type="SAM" id="MobiDB-lite"/>
    </source>
</evidence>
<dbReference type="Proteomes" id="UP000000759">
    <property type="component" value="Chromosome 1"/>
</dbReference>
<dbReference type="GeneID" id="7196032"/>
<dbReference type="OMA" id="DQSMREY"/>
<evidence type="ECO:0000256" key="2">
    <source>
        <dbReference type="SAM" id="Phobius"/>
    </source>
</evidence>
<evidence type="ECO:0000313" key="3">
    <source>
        <dbReference type="EMBL" id="EEC50991.1"/>
    </source>
</evidence>
<protein>
    <submittedName>
        <fullName evidence="3">Uncharacterized protein</fullName>
    </submittedName>
</protein>
<dbReference type="PaxDb" id="2850-Phatr31453"/>
<dbReference type="HOGENOM" id="CLU_1177461_0_0_1"/>
<feature type="compositionally biased region" description="Basic residues" evidence="1">
    <location>
        <begin position="164"/>
        <end position="176"/>
    </location>
</feature>
<dbReference type="RefSeq" id="XP_002176528.1">
    <property type="nucleotide sequence ID" value="XM_002176492.1"/>
</dbReference>
<feature type="compositionally biased region" description="Basic and acidic residues" evidence="1">
    <location>
        <begin position="111"/>
        <end position="127"/>
    </location>
</feature>